<dbReference type="Gene3D" id="3.40.50.10320">
    <property type="entry name" value="LmbE-like"/>
    <property type="match status" value="1"/>
</dbReference>
<dbReference type="InterPro" id="IPR003737">
    <property type="entry name" value="GlcNAc_PI_deacetylase-related"/>
</dbReference>
<evidence type="ECO:0000256" key="1">
    <source>
        <dbReference type="ARBA" id="ARBA00022833"/>
    </source>
</evidence>
<dbReference type="Proteomes" id="UP000280935">
    <property type="component" value="Unassembled WGS sequence"/>
</dbReference>
<keyword evidence="1" id="KW-0862">Zinc</keyword>
<evidence type="ECO:0000313" key="3">
    <source>
        <dbReference type="Proteomes" id="UP000280935"/>
    </source>
</evidence>
<gene>
    <name evidence="2" type="ORF">EII35_10265</name>
</gene>
<reference evidence="2 3" key="1">
    <citation type="submission" date="2018-11" db="EMBL/GenBank/DDBJ databases">
        <title>Genomes From Bacteria Associated with the Canine Oral Cavity: a Test Case for Automated Genome-Based Taxonomic Assignment.</title>
        <authorList>
            <person name="Coil D.A."/>
            <person name="Jospin G."/>
            <person name="Darling A.E."/>
            <person name="Wallis C."/>
            <person name="Davis I.J."/>
            <person name="Harris S."/>
            <person name="Eisen J.A."/>
            <person name="Holcombe L.J."/>
            <person name="O'Flynn C."/>
        </authorList>
    </citation>
    <scope>NUCLEOTIDE SEQUENCE [LARGE SCALE GENOMIC DNA]</scope>
    <source>
        <strain evidence="2 3">OH2822_COT-296</strain>
    </source>
</reference>
<evidence type="ECO:0000313" key="2">
    <source>
        <dbReference type="EMBL" id="RRD48978.1"/>
    </source>
</evidence>
<dbReference type="RefSeq" id="WP_125228375.1">
    <property type="nucleotide sequence ID" value="NZ_RQYT01000025.1"/>
</dbReference>
<organism evidence="2 3">
    <name type="scientific">Arachnia propionica</name>
    <dbReference type="NCBI Taxonomy" id="1750"/>
    <lineage>
        <taxon>Bacteria</taxon>
        <taxon>Bacillati</taxon>
        <taxon>Actinomycetota</taxon>
        <taxon>Actinomycetes</taxon>
        <taxon>Propionibacteriales</taxon>
        <taxon>Propionibacteriaceae</taxon>
        <taxon>Arachnia</taxon>
    </lineage>
</organism>
<dbReference type="InterPro" id="IPR024078">
    <property type="entry name" value="LmbE-like_dom_sf"/>
</dbReference>
<sequence>MILPAIRHLALVGAHCDDITIGAGATVRLLCETHPGLRVSALVLTGAGTCRELEERAALRELCVGADLDVVVAGLPDNRLPAHWGEAKAQVVGLRATGEPDLVIGPQPGDAHQDHALVAELLGQVFRRQPVWGYEIAKYESDLPVMATFVPVPERVARVKVDVITRSYPSQADHPWFDAEAFTSLMRVRGVQCNERYAEAFVVPKTLVQIGAPA</sequence>
<proteinExistence type="predicted"/>
<dbReference type="Pfam" id="PF02585">
    <property type="entry name" value="PIG-L"/>
    <property type="match status" value="1"/>
</dbReference>
<dbReference type="GO" id="GO:0016137">
    <property type="term" value="P:glycoside metabolic process"/>
    <property type="evidence" value="ECO:0007669"/>
    <property type="project" value="UniProtKB-ARBA"/>
</dbReference>
<dbReference type="OrthoDB" id="3514174at2"/>
<dbReference type="EMBL" id="RQYT01000025">
    <property type="protein sequence ID" value="RRD48978.1"/>
    <property type="molecule type" value="Genomic_DNA"/>
</dbReference>
<dbReference type="AlphaFoldDB" id="A0A3P1WSW5"/>
<accession>A0A3P1WSW5</accession>
<name>A0A3P1WSW5_9ACTN</name>
<dbReference type="SUPFAM" id="SSF102588">
    <property type="entry name" value="LmbE-like"/>
    <property type="match status" value="1"/>
</dbReference>
<comment type="caution">
    <text evidence="2">The sequence shown here is derived from an EMBL/GenBank/DDBJ whole genome shotgun (WGS) entry which is preliminary data.</text>
</comment>
<protein>
    <submittedName>
        <fullName evidence="2">PIG-L family deacetylase</fullName>
    </submittedName>
</protein>